<evidence type="ECO:0000313" key="2">
    <source>
        <dbReference type="EMBL" id="AYJ71741.1"/>
    </source>
</evidence>
<protein>
    <submittedName>
        <fullName evidence="2">Acetyltransferase</fullName>
    </submittedName>
</protein>
<reference evidence="2" key="1">
    <citation type="journal article" date="2018" name="Nat. Catal.">
        <title>A vitamin K-dependent carboxylase orthologue is involved in antibiotic biosynthesis.</title>
        <authorList>
            <person name="Law B.J.C."/>
            <person name="Zhuo Y."/>
            <person name="Winn M."/>
            <person name="Francis D."/>
            <person name="Zhang Y."/>
            <person name="Samborskyy M."/>
            <person name="Murphy A."/>
            <person name="Ren L."/>
            <person name="Leadlay P.F."/>
            <person name="Micklefield J."/>
        </authorList>
    </citation>
    <scope>NUCLEOTIDE SEQUENCE</scope>
    <source>
        <strain evidence="2">R2374</strain>
    </source>
</reference>
<accession>A0A3S7UQQ1</accession>
<sequence length="252" mass="27869">MNSENILAGLDEERRALGEGSGRGVVRELATDGSECRIVYAHCAPEELDDVIREETALARSRDYTLEWKLYGHDTPADLADRLTAAGFEPDDQESVLVLPLDGADLDSFDVAGRDIRPVTDEQGLADYAQIARALGRKNAEEERQRLAAELRDDPEALSIHIAYVDGQPASCGRAYFRRGGSYAELAGGRTVPEHRRQGLFTALVGSRLRQARERGRTHVFVDALPTSEPTLRKLGFEVVTWTRPFVYEPGS</sequence>
<name>A0A3S7UQQ1_STREY</name>
<dbReference type="Gene3D" id="3.40.630.30">
    <property type="match status" value="1"/>
</dbReference>
<organism evidence="2">
    <name type="scientific">Streptomyces paromomycinus</name>
    <name type="common">Streptomyces rimosus subsp. paromomycinus</name>
    <dbReference type="NCBI Taxonomy" id="92743"/>
    <lineage>
        <taxon>Bacteria</taxon>
        <taxon>Bacillati</taxon>
        <taxon>Actinomycetota</taxon>
        <taxon>Actinomycetes</taxon>
        <taxon>Kitasatosporales</taxon>
        <taxon>Streptomycetaceae</taxon>
        <taxon>Streptomyces</taxon>
    </lineage>
</organism>
<dbReference type="InterPro" id="IPR000182">
    <property type="entry name" value="GNAT_dom"/>
</dbReference>
<proteinExistence type="predicted"/>
<dbReference type="PROSITE" id="PS51186">
    <property type="entry name" value="GNAT"/>
    <property type="match status" value="1"/>
</dbReference>
<dbReference type="GO" id="GO:0016747">
    <property type="term" value="F:acyltransferase activity, transferring groups other than amino-acyl groups"/>
    <property type="evidence" value="ECO:0007669"/>
    <property type="project" value="InterPro"/>
</dbReference>
<dbReference type="EMBL" id="MH104948">
    <property type="protein sequence ID" value="AYJ71741.1"/>
    <property type="molecule type" value="Genomic_DNA"/>
</dbReference>
<dbReference type="AlphaFoldDB" id="A0A3S7UQQ1"/>
<dbReference type="SUPFAM" id="SSF55729">
    <property type="entry name" value="Acyl-CoA N-acyltransferases (Nat)"/>
    <property type="match status" value="1"/>
</dbReference>
<dbReference type="Pfam" id="PF00583">
    <property type="entry name" value="Acetyltransf_1"/>
    <property type="match status" value="1"/>
</dbReference>
<feature type="domain" description="N-acetyltransferase" evidence="1">
    <location>
        <begin position="114"/>
        <end position="252"/>
    </location>
</feature>
<evidence type="ECO:0000259" key="1">
    <source>
        <dbReference type="PROSITE" id="PS51186"/>
    </source>
</evidence>
<dbReference type="InterPro" id="IPR016181">
    <property type="entry name" value="Acyl_CoA_acyltransferase"/>
</dbReference>
<keyword evidence="2" id="KW-0808">Transferase</keyword>
<dbReference type="CDD" id="cd04301">
    <property type="entry name" value="NAT_SF"/>
    <property type="match status" value="1"/>
</dbReference>
<gene>
    <name evidence="2" type="primary">mloK</name>
</gene>